<dbReference type="Proteomes" id="UP000574769">
    <property type="component" value="Unassembled WGS sequence"/>
</dbReference>
<dbReference type="EMBL" id="JACHNY010000019">
    <property type="protein sequence ID" value="MBB4619903.1"/>
    <property type="molecule type" value="Genomic_DNA"/>
</dbReference>
<proteinExistence type="predicted"/>
<dbReference type="RefSeq" id="WP_184117026.1">
    <property type="nucleotide sequence ID" value="NZ_JACHNY010000019.1"/>
</dbReference>
<keyword evidence="1" id="KW-1133">Transmembrane helix</keyword>
<keyword evidence="3" id="KW-1185">Reference proteome</keyword>
<name>A0A7W7AMP0_9SPHN</name>
<dbReference type="AlphaFoldDB" id="A0A7W7AMP0"/>
<keyword evidence="1" id="KW-0472">Membrane</keyword>
<sequence length="177" mass="19375">MANSSFAARMVADGPATLAPPSFEGMGWLVILNMGVMTIAFLGGAMVVAKLVGDWVRHRQTDPWPSPAAIYRLVGILFATGITIRCGAEALALWGWDPRDPTSTAFYLTLKRFLDPIAVMFGLSGLATYVLSEPGMIEQQRKDPWPINMWLAWSMVKRMLWLGGLTFIAAIGVVSTR</sequence>
<accession>A0A7W7AMP0</accession>
<feature type="transmembrane region" description="Helical" evidence="1">
    <location>
        <begin position="159"/>
        <end position="176"/>
    </location>
</feature>
<evidence type="ECO:0000313" key="3">
    <source>
        <dbReference type="Proteomes" id="UP000574769"/>
    </source>
</evidence>
<reference evidence="2 3" key="1">
    <citation type="submission" date="2020-08" db="EMBL/GenBank/DDBJ databases">
        <title>Genomic Encyclopedia of Type Strains, Phase IV (KMG-IV): sequencing the most valuable type-strain genomes for metagenomic binning, comparative biology and taxonomic classification.</title>
        <authorList>
            <person name="Goeker M."/>
        </authorList>
    </citation>
    <scope>NUCLEOTIDE SEQUENCE [LARGE SCALE GENOMIC DNA]</scope>
    <source>
        <strain evidence="2 3">DSM 15867</strain>
    </source>
</reference>
<comment type="caution">
    <text evidence="2">The sequence shown here is derived from an EMBL/GenBank/DDBJ whole genome shotgun (WGS) entry which is preliminary data.</text>
</comment>
<protein>
    <submittedName>
        <fullName evidence="2">Uncharacterized protein</fullName>
    </submittedName>
</protein>
<feature type="transmembrane region" description="Helical" evidence="1">
    <location>
        <begin position="70"/>
        <end position="93"/>
    </location>
</feature>
<organism evidence="2 3">
    <name type="scientific">Sphingomonas abaci</name>
    <dbReference type="NCBI Taxonomy" id="237611"/>
    <lineage>
        <taxon>Bacteria</taxon>
        <taxon>Pseudomonadati</taxon>
        <taxon>Pseudomonadota</taxon>
        <taxon>Alphaproteobacteria</taxon>
        <taxon>Sphingomonadales</taxon>
        <taxon>Sphingomonadaceae</taxon>
        <taxon>Sphingomonas</taxon>
    </lineage>
</organism>
<feature type="transmembrane region" description="Helical" evidence="1">
    <location>
        <begin position="113"/>
        <end position="132"/>
    </location>
</feature>
<keyword evidence="1" id="KW-0812">Transmembrane</keyword>
<gene>
    <name evidence="2" type="ORF">GGQ96_004063</name>
</gene>
<evidence type="ECO:0000313" key="2">
    <source>
        <dbReference type="EMBL" id="MBB4619903.1"/>
    </source>
</evidence>
<feature type="transmembrane region" description="Helical" evidence="1">
    <location>
        <begin position="26"/>
        <end position="49"/>
    </location>
</feature>
<evidence type="ECO:0000256" key="1">
    <source>
        <dbReference type="SAM" id="Phobius"/>
    </source>
</evidence>